<dbReference type="RefSeq" id="WP_003611807.1">
    <property type="nucleotide sequence ID" value="NZ_ADVE02000001.1"/>
</dbReference>
<evidence type="ECO:0000256" key="5">
    <source>
        <dbReference type="ARBA" id="ARBA00022840"/>
    </source>
</evidence>
<evidence type="ECO:0000256" key="10">
    <source>
        <dbReference type="PROSITE-ProRule" id="PRU00560"/>
    </source>
</evidence>
<dbReference type="PROSITE" id="PS51198">
    <property type="entry name" value="UVRD_HELICASE_ATP_BIND"/>
    <property type="match status" value="1"/>
</dbReference>
<organism evidence="13 14">
    <name type="scientific">Methylosinus trichosporium (strain ATCC 35070 / NCIMB 11131 / UNIQEM 75 / OB3b)</name>
    <dbReference type="NCBI Taxonomy" id="595536"/>
    <lineage>
        <taxon>Bacteria</taxon>
        <taxon>Pseudomonadati</taxon>
        <taxon>Pseudomonadota</taxon>
        <taxon>Alphaproteobacteria</taxon>
        <taxon>Hyphomicrobiales</taxon>
        <taxon>Methylocystaceae</taxon>
        <taxon>Methylosinus</taxon>
    </lineage>
</organism>
<evidence type="ECO:0000259" key="12">
    <source>
        <dbReference type="PROSITE" id="PS51217"/>
    </source>
</evidence>
<dbReference type="GO" id="GO:0016787">
    <property type="term" value="F:hydrolase activity"/>
    <property type="evidence" value="ECO:0007669"/>
    <property type="project" value="UniProtKB-UniRule"/>
</dbReference>
<feature type="domain" description="UvrD-like helicase ATP-binding" evidence="11">
    <location>
        <begin position="194"/>
        <end position="494"/>
    </location>
</feature>
<comment type="catalytic activity">
    <reaction evidence="9">
        <text>ATP + H2O = ADP + phosphate + H(+)</text>
        <dbReference type="Rhea" id="RHEA:13065"/>
        <dbReference type="ChEBI" id="CHEBI:15377"/>
        <dbReference type="ChEBI" id="CHEBI:15378"/>
        <dbReference type="ChEBI" id="CHEBI:30616"/>
        <dbReference type="ChEBI" id="CHEBI:43474"/>
        <dbReference type="ChEBI" id="CHEBI:456216"/>
        <dbReference type="EC" id="5.6.2.4"/>
    </reaction>
</comment>
<evidence type="ECO:0000256" key="1">
    <source>
        <dbReference type="ARBA" id="ARBA00009922"/>
    </source>
</evidence>
<dbReference type="CDD" id="cd17932">
    <property type="entry name" value="DEXQc_UvrD"/>
    <property type="match status" value="1"/>
</dbReference>
<dbReference type="InterPro" id="IPR014017">
    <property type="entry name" value="DNA_helicase_UvrD-like_C"/>
</dbReference>
<evidence type="ECO:0000256" key="4">
    <source>
        <dbReference type="ARBA" id="ARBA00022806"/>
    </source>
</evidence>
<feature type="binding site" evidence="10">
    <location>
        <begin position="215"/>
        <end position="222"/>
    </location>
    <ligand>
        <name>ATP</name>
        <dbReference type="ChEBI" id="CHEBI:30616"/>
    </ligand>
</feature>
<dbReference type="InterPro" id="IPR014016">
    <property type="entry name" value="UvrD-like_ATP-bd"/>
</dbReference>
<comment type="similarity">
    <text evidence="1">Belongs to the helicase family. UvrD subfamily.</text>
</comment>
<dbReference type="GO" id="GO:0000725">
    <property type="term" value="P:recombinational repair"/>
    <property type="evidence" value="ECO:0007669"/>
    <property type="project" value="TreeGrafter"/>
</dbReference>
<evidence type="ECO:0000256" key="8">
    <source>
        <dbReference type="ARBA" id="ARBA00034808"/>
    </source>
</evidence>
<evidence type="ECO:0000313" key="14">
    <source>
        <dbReference type="Proteomes" id="UP000230709"/>
    </source>
</evidence>
<keyword evidence="14" id="KW-1185">Reference proteome</keyword>
<dbReference type="EC" id="5.6.2.4" evidence="8"/>
<evidence type="ECO:0000256" key="9">
    <source>
        <dbReference type="ARBA" id="ARBA00048988"/>
    </source>
</evidence>
<dbReference type="GO" id="GO:0003677">
    <property type="term" value="F:DNA binding"/>
    <property type="evidence" value="ECO:0007669"/>
    <property type="project" value="InterPro"/>
</dbReference>
<dbReference type="STRING" id="595536.GCA_000178815_02157"/>
<dbReference type="GO" id="GO:0005829">
    <property type="term" value="C:cytosol"/>
    <property type="evidence" value="ECO:0007669"/>
    <property type="project" value="TreeGrafter"/>
</dbReference>
<dbReference type="GO" id="GO:0033202">
    <property type="term" value="C:DNA helicase complex"/>
    <property type="evidence" value="ECO:0007669"/>
    <property type="project" value="TreeGrafter"/>
</dbReference>
<dbReference type="InterPro" id="IPR027417">
    <property type="entry name" value="P-loop_NTPase"/>
</dbReference>
<dbReference type="InterPro" id="IPR000212">
    <property type="entry name" value="DNA_helicase_UvrD/REP"/>
</dbReference>
<dbReference type="InterPro" id="IPR038726">
    <property type="entry name" value="PDDEXK_AddAB-type"/>
</dbReference>
<dbReference type="EMBL" id="CP023737">
    <property type="protein sequence ID" value="ATQ69058.1"/>
    <property type="molecule type" value="Genomic_DNA"/>
</dbReference>
<dbReference type="Pfam" id="PF13361">
    <property type="entry name" value="UvrD_C"/>
    <property type="match status" value="2"/>
</dbReference>
<evidence type="ECO:0000259" key="11">
    <source>
        <dbReference type="PROSITE" id="PS51198"/>
    </source>
</evidence>
<dbReference type="Pfam" id="PF12705">
    <property type="entry name" value="PDDEXK_1"/>
    <property type="match status" value="1"/>
</dbReference>
<sequence length="1135" mass="122970">MDAIELGRQCAATLHDELVGLGCSPWQPLALVTRECERRDIEVTAIDPGSPLLAGARAAFDPQTRSIKHERTGNAFHDAFLIAHELGHVTLGDDRSSITTAAVDAGRSAEAAPVGEERVIDYSRKARREVQMDLFARELLLPRGTARRLHLDEQMSASAIADRLGAPFDAVAQQLLDALLLPLIPPSPLPCPGAPLTERQRDAAAHRGAPYLLEAGPGTGKTKTLVARVAGLIADGEDPRATVVLTYSNKAACELAERIGAQHPDAAAAMWIGTFHAFGLNLIQRFHREMGYESEPGLIDRPDAIALLLDRVASLDLKHYRDLYDPTMKLRDVLGAISRAQDEVVSPDRYEALAAAMARDADASGTGREAAAKAHEVARIYRCYEDIKRERGRVDFGDLVVRCVTFLEARADVRQQLRAEFRHILIDEYQDVNRASVRLLQALTDNGRNLWCVGDIRQSIYRFRGASSFNLARFRTEDFSGGTGGRLDVNFRSTQEIVDAYGAFAKDMPVTGATKASLKANRGASGHPVEFRTAQGDNGAEMDALAASIEALNASNRSYRHQAVLCSGNDRLNKIGAGLEARGIPVLYLGNLFERPEVRDLLAWLSLLIDPRAAGLARRAAVPALALSLAEVAAILAHARGQSGPAPLAWCRDAISSDLSPEGIAALAHHREVTEGLGPDADPWYALALFLLDRTRTAATIASAADVGSRAQGIAVWQFMNFVRAQPGGGYRTQRLLDRIRQLVLLSDDRDLRNLPDAAKGINAVRLMTMHGSKGLEFPVVHIPGMNLNTLPRSPQAPACPPPAGLVKGADGRGREITDREQREEQECLFYVALSRAEDTLILYAPDRTAAAATRQPSPFIVRLGADVLRTRVPIAAPGEEDPPEPNTDVTFPCEPVLTEAQLALYERCPRRFFYTHVLETGGRRASTLFMDMHEVVRRVTQALAADPGHALNAAAIAALTDRHWLQSSLATTAAEAGYRQAADAMIGYFVRSRQGRDPGLAEPLCFDVPGATIVVRTDEAVVEPGGGRVFRHVRTGHRSDTLMKSKALNAFAIAVGRAAPGCRAEIVFLSDEASERLDIKPTALGKRVDDLAGFVAGILEGRYPPKASTRTCPNCPAFFICGPAPSGRLKKILA</sequence>
<reference evidence="14" key="1">
    <citation type="submission" date="2017-10" db="EMBL/GenBank/DDBJ databases">
        <title>Completed PacBio SMRT sequence of Methylosinus trichosporium OB3b reveals presence of a third large plasmid.</title>
        <authorList>
            <person name="Charles T.C."/>
            <person name="Lynch M.D.J."/>
            <person name="Heil J.R."/>
            <person name="Cheng J."/>
        </authorList>
    </citation>
    <scope>NUCLEOTIDE SEQUENCE [LARGE SCALE GENOMIC DNA]</scope>
    <source>
        <strain evidence="14">OB3b</strain>
    </source>
</reference>
<keyword evidence="2 10" id="KW-0547">Nucleotide-binding</keyword>
<feature type="domain" description="UvrD-like helicase C-terminal" evidence="12">
    <location>
        <begin position="495"/>
        <end position="775"/>
    </location>
</feature>
<keyword evidence="4 10" id="KW-0347">Helicase</keyword>
<dbReference type="Proteomes" id="UP000230709">
    <property type="component" value="Chromosome"/>
</dbReference>
<dbReference type="Gene3D" id="1.10.10.160">
    <property type="match status" value="1"/>
</dbReference>
<dbReference type="Pfam" id="PF00580">
    <property type="entry name" value="UvrD-helicase"/>
    <property type="match status" value="1"/>
</dbReference>
<evidence type="ECO:0000256" key="7">
    <source>
        <dbReference type="ARBA" id="ARBA00034617"/>
    </source>
</evidence>
<keyword evidence="5 10" id="KW-0067">ATP-binding</keyword>
<proteinExistence type="inferred from homology"/>
<protein>
    <recommendedName>
        <fullName evidence="8">DNA 3'-5' helicase</fullName>
        <ecNumber evidence="8">5.6.2.4</ecNumber>
    </recommendedName>
</protein>
<evidence type="ECO:0000256" key="6">
    <source>
        <dbReference type="ARBA" id="ARBA00023235"/>
    </source>
</evidence>
<dbReference type="GO" id="GO:0043138">
    <property type="term" value="F:3'-5' DNA helicase activity"/>
    <property type="evidence" value="ECO:0007669"/>
    <property type="project" value="UniProtKB-EC"/>
</dbReference>
<dbReference type="Gene3D" id="1.10.486.10">
    <property type="entry name" value="PCRA, domain 4"/>
    <property type="match status" value="1"/>
</dbReference>
<dbReference type="InterPro" id="IPR010359">
    <property type="entry name" value="IrrE_HExxH"/>
</dbReference>
<keyword evidence="3 10" id="KW-0378">Hydrolase</keyword>
<dbReference type="SUPFAM" id="SSF52540">
    <property type="entry name" value="P-loop containing nucleoside triphosphate hydrolases"/>
    <property type="match status" value="1"/>
</dbReference>
<dbReference type="InterPro" id="IPR013986">
    <property type="entry name" value="DExx_box_DNA_helicase_dom_sf"/>
</dbReference>
<dbReference type="PROSITE" id="PS51217">
    <property type="entry name" value="UVRD_HELICASE_CTER"/>
    <property type="match status" value="1"/>
</dbReference>
<comment type="catalytic activity">
    <reaction evidence="7">
        <text>Couples ATP hydrolysis with the unwinding of duplex DNA by translocating in the 3'-5' direction.</text>
        <dbReference type="EC" id="5.6.2.4"/>
    </reaction>
</comment>
<dbReference type="Pfam" id="PF06114">
    <property type="entry name" value="Peptidase_M78"/>
    <property type="match status" value="1"/>
</dbReference>
<dbReference type="Gene3D" id="3.40.50.300">
    <property type="entry name" value="P-loop containing nucleotide triphosphate hydrolases"/>
    <property type="match status" value="2"/>
</dbReference>
<accession>A0A2D2D252</accession>
<evidence type="ECO:0000313" key="13">
    <source>
        <dbReference type="EMBL" id="ATQ69058.1"/>
    </source>
</evidence>
<dbReference type="AlphaFoldDB" id="A0A2D2D252"/>
<evidence type="ECO:0000256" key="3">
    <source>
        <dbReference type="ARBA" id="ARBA00022801"/>
    </source>
</evidence>
<dbReference type="GO" id="GO:0005524">
    <property type="term" value="F:ATP binding"/>
    <property type="evidence" value="ECO:0007669"/>
    <property type="project" value="UniProtKB-UniRule"/>
</dbReference>
<evidence type="ECO:0000256" key="2">
    <source>
        <dbReference type="ARBA" id="ARBA00022741"/>
    </source>
</evidence>
<dbReference type="PANTHER" id="PTHR11070">
    <property type="entry name" value="UVRD / RECB / PCRA DNA HELICASE FAMILY MEMBER"/>
    <property type="match status" value="1"/>
</dbReference>
<dbReference type="KEGG" id="mtw:CQW49_15120"/>
<gene>
    <name evidence="13" type="ORF">CQW49_15120</name>
</gene>
<dbReference type="PANTHER" id="PTHR11070:SF59">
    <property type="entry name" value="DNA 3'-5' HELICASE"/>
    <property type="match status" value="1"/>
</dbReference>
<keyword evidence="6" id="KW-0413">Isomerase</keyword>
<name>A0A2D2D252_METT3</name>